<dbReference type="SUPFAM" id="SSF88723">
    <property type="entry name" value="PIN domain-like"/>
    <property type="match status" value="1"/>
</dbReference>
<dbReference type="InterPro" id="IPR029060">
    <property type="entry name" value="PIN-like_dom_sf"/>
</dbReference>
<protein>
    <recommendedName>
        <fullName evidence="1">5'-3' exonuclease alpha-helical arch N-terminal domain-containing protein</fullName>
    </recommendedName>
</protein>
<proteinExistence type="predicted"/>
<name>A0A382TE87_9ZZZZ</name>
<feature type="non-terminal residue" evidence="2">
    <location>
        <position position="85"/>
    </location>
</feature>
<gene>
    <name evidence="2" type="ORF">METZ01_LOCUS372585</name>
</gene>
<dbReference type="GO" id="GO:0004518">
    <property type="term" value="F:nuclease activity"/>
    <property type="evidence" value="ECO:0007669"/>
    <property type="project" value="UniProtKB-ARBA"/>
</dbReference>
<dbReference type="Pfam" id="PF02739">
    <property type="entry name" value="5_3_exonuc_N"/>
    <property type="match status" value="1"/>
</dbReference>
<dbReference type="Gene3D" id="3.40.50.1010">
    <property type="entry name" value="5'-nuclease"/>
    <property type="match status" value="1"/>
</dbReference>
<organism evidence="2">
    <name type="scientific">marine metagenome</name>
    <dbReference type="NCBI Taxonomy" id="408172"/>
    <lineage>
        <taxon>unclassified sequences</taxon>
        <taxon>metagenomes</taxon>
        <taxon>ecological metagenomes</taxon>
    </lineage>
</organism>
<dbReference type="InterPro" id="IPR020046">
    <property type="entry name" value="5-3_exonucl_a-hlix_arch_N"/>
</dbReference>
<evidence type="ECO:0000313" key="2">
    <source>
        <dbReference type="EMBL" id="SVD19731.1"/>
    </source>
</evidence>
<dbReference type="AlphaFoldDB" id="A0A382TE87"/>
<sequence length="85" mass="9713">MKPSLKLKGITVSILYAFDSMSVLYRGYFAMIRNPLINSKGINTSGIRTVLMQLVKIIEDVRPQYLAVASDGPEDTFRHKRYPDY</sequence>
<dbReference type="GO" id="GO:0003677">
    <property type="term" value="F:DNA binding"/>
    <property type="evidence" value="ECO:0007669"/>
    <property type="project" value="InterPro"/>
</dbReference>
<evidence type="ECO:0000259" key="1">
    <source>
        <dbReference type="Pfam" id="PF02739"/>
    </source>
</evidence>
<feature type="domain" description="5'-3' exonuclease alpha-helical arch N-terminal" evidence="1">
    <location>
        <begin position="15"/>
        <end position="85"/>
    </location>
</feature>
<accession>A0A382TE87</accession>
<dbReference type="EMBL" id="UINC01135527">
    <property type="protein sequence ID" value="SVD19731.1"/>
    <property type="molecule type" value="Genomic_DNA"/>
</dbReference>
<dbReference type="GO" id="GO:0016788">
    <property type="term" value="F:hydrolase activity, acting on ester bonds"/>
    <property type="evidence" value="ECO:0007669"/>
    <property type="project" value="UniProtKB-ARBA"/>
</dbReference>
<reference evidence="2" key="1">
    <citation type="submission" date="2018-05" db="EMBL/GenBank/DDBJ databases">
        <authorList>
            <person name="Lanie J.A."/>
            <person name="Ng W.-L."/>
            <person name="Kazmierczak K.M."/>
            <person name="Andrzejewski T.M."/>
            <person name="Davidsen T.M."/>
            <person name="Wayne K.J."/>
            <person name="Tettelin H."/>
            <person name="Glass J.I."/>
            <person name="Rusch D."/>
            <person name="Podicherti R."/>
            <person name="Tsui H.-C.T."/>
            <person name="Winkler M.E."/>
        </authorList>
    </citation>
    <scope>NUCLEOTIDE SEQUENCE</scope>
</reference>